<evidence type="ECO:0000256" key="3">
    <source>
        <dbReference type="ARBA" id="ARBA00012483"/>
    </source>
</evidence>
<comment type="pathway">
    <text evidence="2">Protein modification; protein ubiquitination.</text>
</comment>
<dbReference type="PROSITE" id="PS51698">
    <property type="entry name" value="U_BOX"/>
    <property type="match status" value="1"/>
</dbReference>
<organism evidence="6 7">
    <name type="scientific">Ceratopteris richardii</name>
    <name type="common">Triangle waterfern</name>
    <dbReference type="NCBI Taxonomy" id="49495"/>
    <lineage>
        <taxon>Eukaryota</taxon>
        <taxon>Viridiplantae</taxon>
        <taxon>Streptophyta</taxon>
        <taxon>Embryophyta</taxon>
        <taxon>Tracheophyta</taxon>
        <taxon>Polypodiopsida</taxon>
        <taxon>Polypodiidae</taxon>
        <taxon>Polypodiales</taxon>
        <taxon>Pteridineae</taxon>
        <taxon>Pteridaceae</taxon>
        <taxon>Parkerioideae</taxon>
        <taxon>Ceratopteris</taxon>
    </lineage>
</organism>
<dbReference type="AlphaFoldDB" id="A0A8T2UZ11"/>
<dbReference type="GO" id="GO:0016567">
    <property type="term" value="P:protein ubiquitination"/>
    <property type="evidence" value="ECO:0007669"/>
    <property type="project" value="InterPro"/>
</dbReference>
<dbReference type="PANTHER" id="PTHR45958">
    <property type="entry name" value="RING-TYPE E3 UBIQUITIN TRANSFERASE"/>
    <property type="match status" value="1"/>
</dbReference>
<comment type="caution">
    <text evidence="6">The sequence shown here is derived from an EMBL/GenBank/DDBJ whole genome shotgun (WGS) entry which is preliminary data.</text>
</comment>
<dbReference type="EC" id="2.3.2.27" evidence="3"/>
<dbReference type="GO" id="GO:0061630">
    <property type="term" value="F:ubiquitin protein ligase activity"/>
    <property type="evidence" value="ECO:0007669"/>
    <property type="project" value="UniProtKB-EC"/>
</dbReference>
<dbReference type="Gene3D" id="1.25.10.10">
    <property type="entry name" value="Leucine-rich Repeat Variant"/>
    <property type="match status" value="3"/>
</dbReference>
<proteinExistence type="predicted"/>
<dbReference type="EMBL" id="CM035408">
    <property type="protein sequence ID" value="KAH7441471.1"/>
    <property type="molecule type" value="Genomic_DNA"/>
</dbReference>
<dbReference type="Gene3D" id="3.30.40.10">
    <property type="entry name" value="Zinc/RING finger domain, C3HC4 (zinc finger)"/>
    <property type="match status" value="1"/>
</dbReference>
<evidence type="ECO:0000256" key="1">
    <source>
        <dbReference type="ARBA" id="ARBA00000900"/>
    </source>
</evidence>
<evidence type="ECO:0000259" key="5">
    <source>
        <dbReference type="PROSITE" id="PS51698"/>
    </source>
</evidence>
<keyword evidence="4" id="KW-0808">Transferase</keyword>
<dbReference type="Proteomes" id="UP000825935">
    <property type="component" value="Chromosome 3"/>
</dbReference>
<dbReference type="InterPro" id="IPR052608">
    <property type="entry name" value="U-box_domain_protein"/>
</dbReference>
<dbReference type="PANTHER" id="PTHR45958:SF6">
    <property type="entry name" value="U-BOX DOMAIN-CONTAINING PROTEIN 43"/>
    <property type="match status" value="1"/>
</dbReference>
<sequence length="811" mass="88240">MESWAVPSSGSTSFSDESVRLKELKVTESIYDAFLCPLTKSVMQDPVTLENDQTYERTAIERWFLECSANGRPPVCPVTQMKLESTSLKPNIALRNTIQEWVARNDAAKLDNAKVYLTSDVPNEVIDSLNDIKSLCLKSRTNKVKARTSGLIPLIVDCLKLEERARCLALETLRTLADTEDENKVEAIGETDAIRNCIKSLFRDSRKERDHAISLLYDLSKIPSLCEKIVAINGAILILVKTCSSHSDNVNTVQKADQILHNLESCERSVREMAENGRLHPLLQRLVGDSDAIRLEMACILSELVLSNEGKTTVAEMGALALVRMLQSGPLAGREHALKCLCQLSDLEGNGQILVGAGILGPLTEDLFAVGVNQLPARLKEIAATILANIVRSGVDLESVIIDSDGNTLISEATLYNLLHLACNTGPSISAKLVEVLASLASSPRAVGQLLVSVKNAGATISLIQFLEAPLGDLQANSVKLLYHLSPLMGNELADGLRVTTGQLGTVVNLIGTVGVTEEQAAAAKLLSNLPLEDVQLTKALLEEQALSTALKKLDELSQGVIRRGTSRWLNLYKEGLVGLILRFTYVSISTVVVGPAQEFNLTALFTKLLTTENNVKVQQMSALGLANLSSYSNFLSEFPETRQSWSICPCFFKGPVKLIALCPLHKGKCSAKETFCLVDAGSVGPLVACLDHNDVSVVEASLRAISTLILNSEDMEKGVQVLRSADGVEPILVILQENRSEELRQLAVTIVECMLQIEEMARSISNNYNVVTALVEAFKHGNNDTRQVAERALQLLNKIPSFSGVYSRTK</sequence>
<dbReference type="Pfam" id="PF04564">
    <property type="entry name" value="U-box"/>
    <property type="match status" value="1"/>
</dbReference>
<dbReference type="InterPro" id="IPR016024">
    <property type="entry name" value="ARM-type_fold"/>
</dbReference>
<name>A0A8T2UZ11_CERRI</name>
<evidence type="ECO:0000313" key="7">
    <source>
        <dbReference type="Proteomes" id="UP000825935"/>
    </source>
</evidence>
<dbReference type="CDD" id="cd16664">
    <property type="entry name" value="RING-Ubox_PUB"/>
    <property type="match status" value="1"/>
</dbReference>
<dbReference type="InterPro" id="IPR000225">
    <property type="entry name" value="Armadillo"/>
</dbReference>
<dbReference type="SMART" id="SM00504">
    <property type="entry name" value="Ubox"/>
    <property type="match status" value="1"/>
</dbReference>
<protein>
    <recommendedName>
        <fullName evidence="3">RING-type E3 ubiquitin transferase</fullName>
        <ecNumber evidence="3">2.3.2.27</ecNumber>
    </recommendedName>
</protein>
<dbReference type="OMA" id="TGFACAC"/>
<accession>A0A8T2UZ11</accession>
<evidence type="ECO:0000256" key="4">
    <source>
        <dbReference type="ARBA" id="ARBA00022679"/>
    </source>
</evidence>
<gene>
    <name evidence="6" type="ORF">KP509_03G039300</name>
</gene>
<evidence type="ECO:0000313" key="6">
    <source>
        <dbReference type="EMBL" id="KAH7441471.1"/>
    </source>
</evidence>
<dbReference type="SUPFAM" id="SSF57850">
    <property type="entry name" value="RING/U-box"/>
    <property type="match status" value="1"/>
</dbReference>
<feature type="domain" description="U-box" evidence="5">
    <location>
        <begin position="29"/>
        <end position="108"/>
    </location>
</feature>
<evidence type="ECO:0000256" key="2">
    <source>
        <dbReference type="ARBA" id="ARBA00004906"/>
    </source>
</evidence>
<keyword evidence="7" id="KW-1185">Reference proteome</keyword>
<dbReference type="InterPro" id="IPR045210">
    <property type="entry name" value="RING-Ubox_PUB"/>
</dbReference>
<reference evidence="6" key="1">
    <citation type="submission" date="2021-08" db="EMBL/GenBank/DDBJ databases">
        <title>WGS assembly of Ceratopteris richardii.</title>
        <authorList>
            <person name="Marchant D.B."/>
            <person name="Chen G."/>
            <person name="Jenkins J."/>
            <person name="Shu S."/>
            <person name="Leebens-Mack J."/>
            <person name="Grimwood J."/>
            <person name="Schmutz J."/>
            <person name="Soltis P."/>
            <person name="Soltis D."/>
            <person name="Chen Z.-H."/>
        </authorList>
    </citation>
    <scope>NUCLEOTIDE SEQUENCE</scope>
    <source>
        <strain evidence="6">Whitten #5841</strain>
        <tissue evidence="6">Leaf</tissue>
    </source>
</reference>
<dbReference type="InterPro" id="IPR013083">
    <property type="entry name" value="Znf_RING/FYVE/PHD"/>
</dbReference>
<dbReference type="SMART" id="SM00185">
    <property type="entry name" value="ARM"/>
    <property type="match status" value="6"/>
</dbReference>
<comment type="catalytic activity">
    <reaction evidence="1">
        <text>S-ubiquitinyl-[E2 ubiquitin-conjugating enzyme]-L-cysteine + [acceptor protein]-L-lysine = [E2 ubiquitin-conjugating enzyme]-L-cysteine + N(6)-ubiquitinyl-[acceptor protein]-L-lysine.</text>
        <dbReference type="EC" id="2.3.2.27"/>
    </reaction>
</comment>
<dbReference type="InterPro" id="IPR003613">
    <property type="entry name" value="Ubox_domain"/>
</dbReference>
<dbReference type="SUPFAM" id="SSF48371">
    <property type="entry name" value="ARM repeat"/>
    <property type="match status" value="2"/>
</dbReference>
<dbReference type="Pfam" id="PF00514">
    <property type="entry name" value="Arm"/>
    <property type="match status" value="1"/>
</dbReference>
<dbReference type="InterPro" id="IPR011989">
    <property type="entry name" value="ARM-like"/>
</dbReference>
<dbReference type="OrthoDB" id="10064100at2759"/>